<gene>
    <name evidence="2" type="ORF">VIBNISOn1_1520054</name>
</gene>
<accession>A0AAV2VM34</accession>
<dbReference type="Pfam" id="PF20598">
    <property type="entry name" value="DUF6795"/>
    <property type="match status" value="1"/>
</dbReference>
<reference evidence="2 3" key="1">
    <citation type="journal article" date="2013" name="ISME J.">
        <title>Comparative genomics of pathogenic lineages of Vibrio nigripulchritudo identifies virulence-associated traits.</title>
        <authorList>
            <person name="Goudenege D."/>
            <person name="Labreuche Y."/>
            <person name="Krin E."/>
            <person name="Ansquer D."/>
            <person name="Mangenot S."/>
            <person name="Calteau A."/>
            <person name="Medigue C."/>
            <person name="Mazel D."/>
            <person name="Polz M.F."/>
            <person name="Le Roux F."/>
        </authorList>
    </citation>
    <scope>NUCLEOTIDE SEQUENCE [LARGE SCALE GENOMIC DNA]</scope>
    <source>
        <strain evidence="2 3">SOn1</strain>
    </source>
</reference>
<dbReference type="RefSeq" id="WP_022610982.1">
    <property type="nucleotide sequence ID" value="NZ_LK391965.1"/>
</dbReference>
<feature type="domain" description="DUF6795" evidence="1">
    <location>
        <begin position="33"/>
        <end position="134"/>
    </location>
</feature>
<sequence length="172" mass="19433">MELSVKLIFVIGLLLVGGSKLFEKEIYELTPEVRGTLTKNGNPVVSQSVEIQVGALGEINKYQTETDGNGQFYFAPISEQKLMKPSFLDQKYVGIALTTVLDDNKKITLWESTISGYEVQDFVKRNMAALKCDVLMPLKYYVFSKDENNNDDYYVYSHCELHGYSDSGLDDD</sequence>
<organism evidence="2 3">
    <name type="scientific">Vibrio nigripulchritudo SOn1</name>
    <dbReference type="NCBI Taxonomy" id="1238450"/>
    <lineage>
        <taxon>Bacteria</taxon>
        <taxon>Pseudomonadati</taxon>
        <taxon>Pseudomonadota</taxon>
        <taxon>Gammaproteobacteria</taxon>
        <taxon>Vibrionales</taxon>
        <taxon>Vibrionaceae</taxon>
        <taxon>Vibrio</taxon>
    </lineage>
</organism>
<dbReference type="AlphaFoldDB" id="A0AAV2VM34"/>
<evidence type="ECO:0000259" key="1">
    <source>
        <dbReference type="Pfam" id="PF20598"/>
    </source>
</evidence>
<dbReference type="Proteomes" id="UP000018211">
    <property type="component" value="Unassembled WGS sequence"/>
</dbReference>
<protein>
    <recommendedName>
        <fullName evidence="1">DUF6795 domain-containing protein</fullName>
    </recommendedName>
</protein>
<dbReference type="EMBL" id="CAOF01000060">
    <property type="protein sequence ID" value="CCO45544.1"/>
    <property type="molecule type" value="Genomic_DNA"/>
</dbReference>
<name>A0AAV2VM34_9VIBR</name>
<dbReference type="InterPro" id="IPR046474">
    <property type="entry name" value="DUF6795"/>
</dbReference>
<evidence type="ECO:0000313" key="3">
    <source>
        <dbReference type="Proteomes" id="UP000018211"/>
    </source>
</evidence>
<evidence type="ECO:0000313" key="2">
    <source>
        <dbReference type="EMBL" id="CCO45544.1"/>
    </source>
</evidence>
<comment type="caution">
    <text evidence="2">The sequence shown here is derived from an EMBL/GenBank/DDBJ whole genome shotgun (WGS) entry which is preliminary data.</text>
</comment>
<proteinExistence type="predicted"/>